<dbReference type="AlphaFoldDB" id="W1Q0B2"/>
<dbReference type="GO" id="GO:0008017">
    <property type="term" value="F:microtubule binding"/>
    <property type="evidence" value="ECO:0007669"/>
    <property type="project" value="EnsemblPlants"/>
</dbReference>
<dbReference type="STRING" id="13333.W1Q0B2"/>
<dbReference type="GO" id="GO:0043622">
    <property type="term" value="P:cortical microtubule organization"/>
    <property type="evidence" value="ECO:0007669"/>
    <property type="project" value="EnsemblPlants"/>
</dbReference>
<feature type="region of interest" description="Disordered" evidence="3">
    <location>
        <begin position="1"/>
        <end position="29"/>
    </location>
</feature>
<dbReference type="HOGENOM" id="CLU_014032_4_1_1"/>
<feature type="compositionally biased region" description="Low complexity" evidence="3">
    <location>
        <begin position="278"/>
        <end position="293"/>
    </location>
</feature>
<dbReference type="OMA" id="MPATYKS"/>
<evidence type="ECO:0000313" key="4">
    <source>
        <dbReference type="EMBL" id="ERN13939.1"/>
    </source>
</evidence>
<evidence type="ECO:0000256" key="3">
    <source>
        <dbReference type="SAM" id="MobiDB-lite"/>
    </source>
</evidence>
<dbReference type="Proteomes" id="UP000017836">
    <property type="component" value="Unassembled WGS sequence"/>
</dbReference>
<dbReference type="GO" id="GO:0048446">
    <property type="term" value="P:petal morphogenesis"/>
    <property type="evidence" value="ECO:0007669"/>
    <property type="project" value="EnsemblPlants"/>
</dbReference>
<name>W1Q0B2_AMBTC</name>
<dbReference type="GO" id="GO:0005829">
    <property type="term" value="C:cytosol"/>
    <property type="evidence" value="ECO:0007669"/>
    <property type="project" value="EnsemblPlants"/>
</dbReference>
<evidence type="ECO:0000256" key="2">
    <source>
        <dbReference type="SAM" id="Coils"/>
    </source>
</evidence>
<dbReference type="SMR" id="W1Q0B2"/>
<dbReference type="InterPro" id="IPR040265">
    <property type="entry name" value="CHUP1/IPGA1-like"/>
</dbReference>
<feature type="coiled-coil region" evidence="2">
    <location>
        <begin position="66"/>
        <end position="164"/>
    </location>
</feature>
<dbReference type="GO" id="GO:0048826">
    <property type="term" value="P:cotyledon morphogenesis"/>
    <property type="evidence" value="ECO:0007669"/>
    <property type="project" value="EnsemblPlants"/>
</dbReference>
<evidence type="ECO:0008006" key="6">
    <source>
        <dbReference type="Google" id="ProtNLM"/>
    </source>
</evidence>
<dbReference type="EMBL" id="KI392560">
    <property type="protein sequence ID" value="ERN13939.1"/>
    <property type="molecule type" value="Genomic_DNA"/>
</dbReference>
<dbReference type="GO" id="GO:0051211">
    <property type="term" value="P:anisotropic cell growth"/>
    <property type="evidence" value="ECO:0007669"/>
    <property type="project" value="EnsemblPlants"/>
</dbReference>
<feature type="compositionally biased region" description="Polar residues" evidence="3">
    <location>
        <begin position="211"/>
        <end position="220"/>
    </location>
</feature>
<protein>
    <recommendedName>
        <fullName evidence="6">Protein CHUP1, chloroplastic</fullName>
    </recommendedName>
</protein>
<keyword evidence="5" id="KW-1185">Reference proteome</keyword>
<dbReference type="GO" id="GO:0072699">
    <property type="term" value="P:protein localization to cortical microtubule cytoskeleton"/>
    <property type="evidence" value="ECO:0000318"/>
    <property type="project" value="GO_Central"/>
</dbReference>
<proteinExistence type="predicted"/>
<accession>W1Q0B2</accession>
<dbReference type="GO" id="GO:0071260">
    <property type="term" value="P:cellular response to mechanical stimulus"/>
    <property type="evidence" value="ECO:0007669"/>
    <property type="project" value="EnsemblPlants"/>
</dbReference>
<dbReference type="GO" id="GO:0055028">
    <property type="term" value="C:cortical microtubule"/>
    <property type="evidence" value="ECO:0000318"/>
    <property type="project" value="GO_Central"/>
</dbReference>
<reference evidence="5" key="1">
    <citation type="journal article" date="2013" name="Science">
        <title>The Amborella genome and the evolution of flowering plants.</title>
        <authorList>
            <consortium name="Amborella Genome Project"/>
        </authorList>
    </citation>
    <scope>NUCLEOTIDE SEQUENCE [LARGE SCALE GENOMIC DNA]</scope>
</reference>
<feature type="compositionally biased region" description="Basic and acidic residues" evidence="3">
    <location>
        <begin position="308"/>
        <end position="324"/>
    </location>
</feature>
<organism evidence="4 5">
    <name type="scientific">Amborella trichopoda</name>
    <dbReference type="NCBI Taxonomy" id="13333"/>
    <lineage>
        <taxon>Eukaryota</taxon>
        <taxon>Viridiplantae</taxon>
        <taxon>Streptophyta</taxon>
        <taxon>Embryophyta</taxon>
        <taxon>Tracheophyta</taxon>
        <taxon>Spermatophyta</taxon>
        <taxon>Magnoliopsida</taxon>
        <taxon>Amborellales</taxon>
        <taxon>Amborellaceae</taxon>
        <taxon>Amborella</taxon>
    </lineage>
</organism>
<dbReference type="GO" id="GO:0090436">
    <property type="term" value="P:leaf pavement cell development"/>
    <property type="evidence" value="ECO:0007669"/>
    <property type="project" value="EnsemblPlants"/>
</dbReference>
<sequence length="648" mass="72179">MVAGKVKNAMGLQKSPATPKPNNNPQKPIFSRSFGVYFPKASAQVQPKPPDCACNGQDVASLLRFIDQLQENQSRLQTELLEFKLLRESVKVFEREVASKNAVLKSLAEENERFRCEALEREKASENTMQMTLEEENERLRNEAQDLSSEVARLKAKLNECSCSNQFQGLIDVSARSSLMKSLKKGMNGEQRESVSSSVSQEGPRVDPLETGQSLKNAGDSQAEHLEIDQNREASSECDEELPENSTKLDGFAESVAEKLKPAVSNIPKPPPLPPFPSSSSSISSCSSSSVSSAFLDRARVDGSSSGSERERVACSSGLERESNNKLIFPPPPTQSRAERAAAPPPPPPPMPAKLSRCGSMVRRVPEVVEFYHSLMRRDSKESKRESGPGVSEIPAAANARNMIGEIENRSSHLLAIKSDVEKQGDFIRFLIREVQNASFSHIQDVLPFVKWLDDQLSCLVDERAVLKHFEWPEHKADALREAAFGYCDLKKFEAEASSYRNDLRQPCAPALKKMQALLEKLEHCVYNLSRMREGAIKRYKGFNIPWEWMLDTGYVSQIKLASVKLAKKYIKRVASELGAAMSPEEKEELIVQGVRFAFRVHQFAGGFDVDTMRAFQELREKAGSCHAECDVQQNKLVCSSSRRSTPC</sequence>
<dbReference type="GO" id="GO:0005886">
    <property type="term" value="C:plasma membrane"/>
    <property type="evidence" value="ECO:0007669"/>
    <property type="project" value="EnsemblPlants"/>
</dbReference>
<dbReference type="PANTHER" id="PTHR31342">
    <property type="entry name" value="PROTEIN CHUP1, CHLOROPLASTIC"/>
    <property type="match status" value="1"/>
</dbReference>
<evidence type="ECO:0000313" key="5">
    <source>
        <dbReference type="Proteomes" id="UP000017836"/>
    </source>
</evidence>
<feature type="compositionally biased region" description="Pro residues" evidence="3">
    <location>
        <begin position="268"/>
        <end position="277"/>
    </location>
</feature>
<gene>
    <name evidence="4" type="ORF">AMTR_s00021p00127710</name>
</gene>
<dbReference type="PANTHER" id="PTHR31342:SF18">
    <property type="entry name" value="OS01G0651932 PROTEIN"/>
    <property type="match status" value="1"/>
</dbReference>
<feature type="compositionally biased region" description="Basic and acidic residues" evidence="3">
    <location>
        <begin position="222"/>
        <end position="235"/>
    </location>
</feature>
<feature type="region of interest" description="Disordered" evidence="3">
    <location>
        <begin position="182"/>
        <end position="352"/>
    </location>
</feature>
<dbReference type="Gramene" id="ERN13939">
    <property type="protein sequence ID" value="ERN13939"/>
    <property type="gene ID" value="AMTR_s00021p00127710"/>
</dbReference>
<feature type="compositionally biased region" description="Pro residues" evidence="3">
    <location>
        <begin position="343"/>
        <end position="352"/>
    </location>
</feature>
<keyword evidence="1 2" id="KW-0175">Coiled coil</keyword>
<evidence type="ECO:0000256" key="1">
    <source>
        <dbReference type="ARBA" id="ARBA00023054"/>
    </source>
</evidence>
<dbReference type="eggNOG" id="ENOG502QS69">
    <property type="taxonomic scope" value="Eukaryota"/>
</dbReference>